<reference evidence="1" key="1">
    <citation type="submission" date="2021-02" db="EMBL/GenBank/DDBJ databases">
        <authorList>
            <person name="Nowell W R."/>
        </authorList>
    </citation>
    <scope>NUCLEOTIDE SEQUENCE</scope>
</reference>
<dbReference type="EMBL" id="CAJNRG010014681">
    <property type="protein sequence ID" value="CAF2156999.1"/>
    <property type="molecule type" value="Genomic_DNA"/>
</dbReference>
<name>A0A816YCY4_9BILA</name>
<accession>A0A816YCY4</accession>
<evidence type="ECO:0000313" key="1">
    <source>
        <dbReference type="EMBL" id="CAF2156999.1"/>
    </source>
</evidence>
<protein>
    <submittedName>
        <fullName evidence="1">Uncharacterized protein</fullName>
    </submittedName>
</protein>
<sequence length="435" mass="48622">MSCRFLHPKSQGSPAFEVADLFEIPSTQNSISSSSIISVGPVNTIDSLDHSQNLDYYVPSFADHMLDLNNVYIFFKLGLRYADGTVPPASSTLVPAQDFATSYIKSLEIFLNDVQIDNTPLHYALSNHIGYLFNTSNSAKTGILSASHYNLDYDEFKDRFKKSVSKNFDTYTRLSCPLFNQEKLLVSNVDLKIRLTRTSPKFHLNTQSDTEIAKAPFCSILETYLVIRKSKLTPNTYLAVENRLQADTAKYVMQSVVQRQHILPSSILSYSINQLQQGSLPSKLLIFFQSNKSSNGDYKADCFKFHHYNISSCSLYVNGILIGKPYVTTFSSDEKEIPLVARAFHDLQLLLDDASPEGNGISMMQYNDNTAIFGFDLSSSYTDCQSVLNPVETGDISIKLTFNAALPEAVTCNILMVFPAILEIDGSRQIILKQL</sequence>
<comment type="caution">
    <text evidence="1">The sequence shown here is derived from an EMBL/GenBank/DDBJ whole genome shotgun (WGS) entry which is preliminary data.</text>
</comment>
<gene>
    <name evidence="1" type="ORF">XDN619_LOCUS29820</name>
</gene>
<organism evidence="1 2">
    <name type="scientific">Rotaria magnacalcarata</name>
    <dbReference type="NCBI Taxonomy" id="392030"/>
    <lineage>
        <taxon>Eukaryota</taxon>
        <taxon>Metazoa</taxon>
        <taxon>Spiralia</taxon>
        <taxon>Gnathifera</taxon>
        <taxon>Rotifera</taxon>
        <taxon>Eurotatoria</taxon>
        <taxon>Bdelloidea</taxon>
        <taxon>Philodinida</taxon>
        <taxon>Philodinidae</taxon>
        <taxon>Rotaria</taxon>
    </lineage>
</organism>
<proteinExistence type="predicted"/>
<dbReference type="AlphaFoldDB" id="A0A816YCY4"/>
<evidence type="ECO:0000313" key="2">
    <source>
        <dbReference type="Proteomes" id="UP000663887"/>
    </source>
</evidence>
<dbReference type="Proteomes" id="UP000663887">
    <property type="component" value="Unassembled WGS sequence"/>
</dbReference>